<evidence type="ECO:0000256" key="2">
    <source>
        <dbReference type="ARBA" id="ARBA00012908"/>
    </source>
</evidence>
<dbReference type="SUPFAM" id="SSF53633">
    <property type="entry name" value="Carbamate kinase-like"/>
    <property type="match status" value="1"/>
</dbReference>
<reference evidence="14 17" key="2">
    <citation type="journal article" date="2019" name="Nat. Commun.">
        <title>A new type of DNA phosphorothioation-based antiviral system in archaea.</title>
        <authorList>
            <person name="Xiong L."/>
            <person name="Liu S."/>
            <person name="Chen S."/>
            <person name="Xiao Y."/>
            <person name="Zhu B."/>
            <person name="Gao Y."/>
            <person name="Zhang Y."/>
            <person name="Chen B."/>
            <person name="Luo J."/>
            <person name="Deng Z."/>
            <person name="Chen X."/>
            <person name="Wang L."/>
            <person name="Chen S."/>
        </authorList>
    </citation>
    <scope>NUCLEOTIDE SEQUENCE [LARGE SCALE GENOMIC DNA]</scope>
    <source>
        <strain evidence="14 17">CGMCC 1.10331</strain>
    </source>
</reference>
<dbReference type="GO" id="GO:0102043">
    <property type="term" value="F:isopentenyl phosphate kinase activity"/>
    <property type="evidence" value="ECO:0007669"/>
    <property type="project" value="UniProtKB-EC"/>
</dbReference>
<feature type="binding site" evidence="11">
    <location>
        <position position="47"/>
    </location>
    <ligand>
        <name>substrate</name>
    </ligand>
</feature>
<dbReference type="KEGG" id="hlm:DV707_05560"/>
<comment type="subunit">
    <text evidence="10">Homodimer.</text>
</comment>
<dbReference type="GO" id="GO:0005524">
    <property type="term" value="F:ATP binding"/>
    <property type="evidence" value="ECO:0007669"/>
    <property type="project" value="UniProtKB-KW"/>
</dbReference>
<dbReference type="GO" id="GO:0016114">
    <property type="term" value="P:terpenoid biosynthetic process"/>
    <property type="evidence" value="ECO:0007669"/>
    <property type="project" value="TreeGrafter"/>
</dbReference>
<dbReference type="EC" id="2.7.4.26" evidence="2 10"/>
<feature type="binding site" evidence="11">
    <location>
        <position position="52"/>
    </location>
    <ligand>
        <name>substrate</name>
    </ligand>
</feature>
<dbReference type="InterPro" id="IPR001048">
    <property type="entry name" value="Asp/Glu/Uridylate_kinase"/>
</dbReference>
<protein>
    <recommendedName>
        <fullName evidence="3 10">Isopentenyl phosphate kinase</fullName>
        <shortName evidence="10">IPK</shortName>
        <ecNumber evidence="2 10">2.7.4.26</ecNumber>
    </recommendedName>
</protein>
<dbReference type="EMBL" id="CP031311">
    <property type="protein sequence ID" value="QCC47183.1"/>
    <property type="molecule type" value="Genomic_DNA"/>
</dbReference>
<gene>
    <name evidence="14" type="ORF">DV707_05560</name>
    <name evidence="15" type="ORF">SAMN04488133_0439</name>
</gene>
<evidence type="ECO:0000256" key="3">
    <source>
        <dbReference type="ARBA" id="ARBA00017267"/>
    </source>
</evidence>
<dbReference type="GeneID" id="39857533"/>
<dbReference type="InterPro" id="IPR036393">
    <property type="entry name" value="AceGlu_kinase-like_sf"/>
</dbReference>
<evidence type="ECO:0000256" key="6">
    <source>
        <dbReference type="ARBA" id="ARBA00022777"/>
    </source>
</evidence>
<feature type="binding site" evidence="11">
    <location>
        <position position="207"/>
    </location>
    <ligand>
        <name>ATP</name>
        <dbReference type="ChEBI" id="CHEBI:30616"/>
    </ligand>
</feature>
<organism evidence="15 16">
    <name type="scientific">Halobellus limi</name>
    <dbReference type="NCBI Taxonomy" id="699433"/>
    <lineage>
        <taxon>Archaea</taxon>
        <taxon>Methanobacteriati</taxon>
        <taxon>Methanobacteriota</taxon>
        <taxon>Stenosarchaea group</taxon>
        <taxon>Halobacteria</taxon>
        <taxon>Halobacteriales</taxon>
        <taxon>Haloferacaceae</taxon>
        <taxon>Halobellus</taxon>
    </lineage>
</organism>
<keyword evidence="6 10" id="KW-0418">Kinase</keyword>
<dbReference type="CDD" id="cd04241">
    <property type="entry name" value="AAK_FomA-like"/>
    <property type="match status" value="1"/>
</dbReference>
<dbReference type="GO" id="GO:0005829">
    <property type="term" value="C:cytosol"/>
    <property type="evidence" value="ECO:0007669"/>
    <property type="project" value="TreeGrafter"/>
</dbReference>
<keyword evidence="16" id="KW-1185">Reference proteome</keyword>
<feature type="binding site" evidence="11">
    <location>
        <position position="211"/>
    </location>
    <ligand>
        <name>ATP</name>
        <dbReference type="ChEBI" id="CHEBI:30616"/>
    </ligand>
</feature>
<evidence type="ECO:0000313" key="16">
    <source>
        <dbReference type="Proteomes" id="UP000236740"/>
    </source>
</evidence>
<keyword evidence="7 10" id="KW-0067">ATP-binding</keyword>
<feature type="binding site" evidence="11">
    <location>
        <position position="150"/>
    </location>
    <ligand>
        <name>substrate</name>
    </ligand>
</feature>
<comment type="function">
    <text evidence="10">Catalyzes the phosphorylation of isopentenyl phosphate (IP) to isopentenyl diphosphate (IPP). Functions in an alternate mevalonate (MVA) pathway leading to IPP, a key precursor for the biosynthesis of isoprenoid compounds such as archaeal membrane lipids.</text>
</comment>
<dbReference type="PANTHER" id="PTHR43654:SF1">
    <property type="entry name" value="ISOPENTENYL PHOSPHATE KINASE"/>
    <property type="match status" value="1"/>
</dbReference>
<evidence type="ECO:0000259" key="13">
    <source>
        <dbReference type="Pfam" id="PF00696"/>
    </source>
</evidence>
<evidence type="ECO:0000256" key="8">
    <source>
        <dbReference type="ARBA" id="ARBA00023229"/>
    </source>
</evidence>
<dbReference type="EMBL" id="FNVN01000001">
    <property type="protein sequence ID" value="SEF68415.1"/>
    <property type="molecule type" value="Genomic_DNA"/>
</dbReference>
<evidence type="ECO:0000256" key="9">
    <source>
        <dbReference type="ARBA" id="ARBA00049063"/>
    </source>
</evidence>
<dbReference type="Proteomes" id="UP000236740">
    <property type="component" value="Unassembled WGS sequence"/>
</dbReference>
<dbReference type="PIRSF" id="PIRSF016496">
    <property type="entry name" value="Kin_FomA"/>
    <property type="match status" value="1"/>
</dbReference>
<evidence type="ECO:0000256" key="1">
    <source>
        <dbReference type="ARBA" id="ARBA00010540"/>
    </source>
</evidence>
<keyword evidence="8" id="KW-0414">Isoprene biosynthesis</keyword>
<comment type="catalytic activity">
    <reaction evidence="9 10">
        <text>isopentenyl phosphate + ATP = isopentenyl diphosphate + ADP</text>
        <dbReference type="Rhea" id="RHEA:33963"/>
        <dbReference type="ChEBI" id="CHEBI:30616"/>
        <dbReference type="ChEBI" id="CHEBI:65078"/>
        <dbReference type="ChEBI" id="CHEBI:128769"/>
        <dbReference type="ChEBI" id="CHEBI:456216"/>
        <dbReference type="EC" id="2.7.4.26"/>
    </reaction>
</comment>
<evidence type="ECO:0000256" key="12">
    <source>
        <dbReference type="PIRSR" id="PIRSR016496-2"/>
    </source>
</evidence>
<evidence type="ECO:0000256" key="7">
    <source>
        <dbReference type="ARBA" id="ARBA00022840"/>
    </source>
</evidence>
<dbReference type="RefSeq" id="WP_103990216.1">
    <property type="nucleotide sequence ID" value="NZ_CP031311.1"/>
</dbReference>
<feature type="site" description="Transition state stabilizer" evidence="12">
    <location>
        <position position="15"/>
    </location>
</feature>
<dbReference type="AlphaFoldDB" id="A0A1H5U015"/>
<feature type="binding site" evidence="11">
    <location>
        <begin position="6"/>
        <end position="10"/>
    </location>
    <ligand>
        <name>ATP</name>
        <dbReference type="ChEBI" id="CHEBI:30616"/>
    </ligand>
</feature>
<evidence type="ECO:0000256" key="4">
    <source>
        <dbReference type="ARBA" id="ARBA00022679"/>
    </source>
</evidence>
<sequence>MTVVLKLGGSVVTDKETPETVDDDALDRAVETIADADESSLALVHGAGSFGHHYADKHGVTPTEGSHDAEGVWAIHDSMRRLNDEVVGRLQAAGVPALPVHPLSVGARDAESTLSFALDSTATMLSEGFVPVLHGDVIAQAGAGATIISGDEIVAHLARGLDADRVGLCSTVDGVYDADGDVIPEITDFAEVADALGGSEATDVTGGMAAKVRALLALGAPAHIFGPDALSAFLAGEPAGTRVSG</sequence>
<feature type="domain" description="Aspartate/glutamate/uridylate kinase" evidence="13">
    <location>
        <begin position="1"/>
        <end position="217"/>
    </location>
</feature>
<evidence type="ECO:0000256" key="5">
    <source>
        <dbReference type="ARBA" id="ARBA00022741"/>
    </source>
</evidence>
<dbReference type="PANTHER" id="PTHR43654">
    <property type="entry name" value="GLUTAMATE 5-KINASE"/>
    <property type="match status" value="1"/>
</dbReference>
<accession>A0A1H5U015</accession>
<dbReference type="Pfam" id="PF00696">
    <property type="entry name" value="AA_kinase"/>
    <property type="match status" value="1"/>
</dbReference>
<evidence type="ECO:0000256" key="10">
    <source>
        <dbReference type="PIRNR" id="PIRNR016496"/>
    </source>
</evidence>
<dbReference type="GO" id="GO:0016301">
    <property type="term" value="F:kinase activity"/>
    <property type="evidence" value="ECO:0007669"/>
    <property type="project" value="UniProtKB-KW"/>
</dbReference>
<dbReference type="Gene3D" id="3.40.1160.10">
    <property type="entry name" value="Acetylglutamate kinase-like"/>
    <property type="match status" value="1"/>
</dbReference>
<dbReference type="InterPro" id="IPR024192">
    <property type="entry name" value="Fosfomycin_R_FomA-type"/>
</dbReference>
<evidence type="ECO:0000313" key="17">
    <source>
        <dbReference type="Proteomes" id="UP000296733"/>
    </source>
</evidence>
<proteinExistence type="inferred from homology"/>
<keyword evidence="5 10" id="KW-0547">Nucleotide-binding</keyword>
<name>A0A1H5U015_9EURY</name>
<evidence type="ECO:0000313" key="14">
    <source>
        <dbReference type="EMBL" id="QCC47183.1"/>
    </source>
</evidence>
<evidence type="ECO:0000313" key="15">
    <source>
        <dbReference type="EMBL" id="SEF68415.1"/>
    </source>
</evidence>
<evidence type="ECO:0000256" key="11">
    <source>
        <dbReference type="PIRSR" id="PIRSR016496-1"/>
    </source>
</evidence>
<reference evidence="15 16" key="1">
    <citation type="submission" date="2016-10" db="EMBL/GenBank/DDBJ databases">
        <authorList>
            <person name="de Groot N.N."/>
        </authorList>
    </citation>
    <scope>NUCLEOTIDE SEQUENCE [LARGE SCALE GENOMIC DNA]</scope>
    <source>
        <strain evidence="15 16">CGMCC 1.10331</strain>
    </source>
</reference>
<comment type="similarity">
    <text evidence="1 10">Belongs to the isopentenyl phosphate kinase family.</text>
</comment>
<dbReference type="OrthoDB" id="15328at2157"/>
<feature type="binding site" evidence="11">
    <location>
        <position position="48"/>
    </location>
    <ligand>
        <name>ATP</name>
        <dbReference type="ChEBI" id="CHEBI:30616"/>
    </ligand>
</feature>
<dbReference type="NCBIfam" id="NF040647">
    <property type="entry name" value="IPPK_Arch"/>
    <property type="match status" value="1"/>
</dbReference>
<keyword evidence="4 10" id="KW-0808">Transferase</keyword>
<dbReference type="Proteomes" id="UP000296733">
    <property type="component" value="Chromosome"/>
</dbReference>